<dbReference type="Proteomes" id="UP001246473">
    <property type="component" value="Unassembled WGS sequence"/>
</dbReference>
<comment type="caution">
    <text evidence="2">The sequence shown here is derived from an EMBL/GenBank/DDBJ whole genome shotgun (WGS) entry which is preliminary data.</text>
</comment>
<keyword evidence="1" id="KW-1133">Transmembrane helix</keyword>
<feature type="transmembrane region" description="Helical" evidence="1">
    <location>
        <begin position="52"/>
        <end position="72"/>
    </location>
</feature>
<name>A0AAP5UTK2_9BURK</name>
<protein>
    <submittedName>
        <fullName evidence="2">Uncharacterized protein</fullName>
    </submittedName>
</protein>
<dbReference type="RefSeq" id="WP_127837940.1">
    <property type="nucleotide sequence ID" value="NZ_CADFGE010000004.1"/>
</dbReference>
<evidence type="ECO:0000256" key="1">
    <source>
        <dbReference type="SAM" id="Phobius"/>
    </source>
</evidence>
<feature type="transmembrane region" description="Helical" evidence="1">
    <location>
        <begin position="116"/>
        <end position="137"/>
    </location>
</feature>
<keyword evidence="1" id="KW-0812">Transmembrane</keyword>
<gene>
    <name evidence="2" type="ORF">ParKJ_03670</name>
</gene>
<feature type="transmembrane region" description="Helical" evidence="1">
    <location>
        <begin position="12"/>
        <end position="32"/>
    </location>
</feature>
<dbReference type="EMBL" id="JANSLM010000001">
    <property type="protein sequence ID" value="MDT8836502.1"/>
    <property type="molecule type" value="Genomic_DNA"/>
</dbReference>
<evidence type="ECO:0000313" key="3">
    <source>
        <dbReference type="Proteomes" id="UP001246473"/>
    </source>
</evidence>
<organism evidence="2 3">
    <name type="scientific">Paraburkholderia fungorum</name>
    <dbReference type="NCBI Taxonomy" id="134537"/>
    <lineage>
        <taxon>Bacteria</taxon>
        <taxon>Pseudomonadati</taxon>
        <taxon>Pseudomonadota</taxon>
        <taxon>Betaproteobacteria</taxon>
        <taxon>Burkholderiales</taxon>
        <taxon>Burkholderiaceae</taxon>
        <taxon>Paraburkholderia</taxon>
    </lineage>
</organism>
<accession>A0AAP5UTK2</accession>
<sequence length="146" mass="15945">MRDRIVTAVDTADKAGGSVGLVVVAVALWATAGYLAHRPNATTDMDRFCAGFFLTAYPMAAGTILKNLWLWFRNGRTLGRVKISICDLMTWGFAGFLICIAGGVSWYVGWNGKTSTYYGLGVFVSAALYDWSIGRYLKKGRQATKP</sequence>
<evidence type="ECO:0000313" key="2">
    <source>
        <dbReference type="EMBL" id="MDT8836502.1"/>
    </source>
</evidence>
<dbReference type="AlphaFoldDB" id="A0AAP5UTK2"/>
<reference evidence="2" key="1">
    <citation type="submission" date="2022-08" db="EMBL/GenBank/DDBJ databases">
        <authorList>
            <person name="Kim S.-J."/>
        </authorList>
    </citation>
    <scope>NUCLEOTIDE SEQUENCE</scope>
    <source>
        <strain evidence="2">KJ</strain>
    </source>
</reference>
<proteinExistence type="predicted"/>
<feature type="transmembrane region" description="Helical" evidence="1">
    <location>
        <begin position="84"/>
        <end position="110"/>
    </location>
</feature>
<keyword evidence="1" id="KW-0472">Membrane</keyword>